<evidence type="ECO:0000313" key="4">
    <source>
        <dbReference type="EMBL" id="KAK2075628.1"/>
    </source>
</evidence>
<comment type="caution">
    <text evidence="4">The sequence shown here is derived from an EMBL/GenBank/DDBJ whole genome shotgun (WGS) entry which is preliminary data.</text>
</comment>
<dbReference type="GO" id="GO:0004843">
    <property type="term" value="F:cysteine-type deubiquitinase activity"/>
    <property type="evidence" value="ECO:0007669"/>
    <property type="project" value="TreeGrafter"/>
</dbReference>
<evidence type="ECO:0000313" key="5">
    <source>
        <dbReference type="Proteomes" id="UP001255856"/>
    </source>
</evidence>
<dbReference type="PANTHER" id="PTHR12419">
    <property type="entry name" value="OTU DOMAIN CONTAINING PROTEIN"/>
    <property type="match status" value="1"/>
</dbReference>
<feature type="compositionally biased region" description="Basic and acidic residues" evidence="2">
    <location>
        <begin position="42"/>
        <end position="54"/>
    </location>
</feature>
<feature type="compositionally biased region" description="Basic and acidic residues" evidence="2">
    <location>
        <begin position="136"/>
        <end position="152"/>
    </location>
</feature>
<reference evidence="4" key="1">
    <citation type="submission" date="2021-01" db="EMBL/GenBank/DDBJ databases">
        <authorList>
            <person name="Eckstrom K.M.E."/>
        </authorList>
    </citation>
    <scope>NUCLEOTIDE SEQUENCE</scope>
    <source>
        <strain evidence="4">UVCC 0001</strain>
    </source>
</reference>
<feature type="region of interest" description="Disordered" evidence="2">
    <location>
        <begin position="1"/>
        <end position="81"/>
    </location>
</feature>
<name>A0AAD9IDY3_PROWI</name>
<protein>
    <recommendedName>
        <fullName evidence="3">OTU domain-containing protein</fullName>
    </recommendedName>
</protein>
<dbReference type="InterPro" id="IPR038765">
    <property type="entry name" value="Papain-like_cys_pep_sf"/>
</dbReference>
<dbReference type="GO" id="GO:0016579">
    <property type="term" value="P:protein deubiquitination"/>
    <property type="evidence" value="ECO:0007669"/>
    <property type="project" value="TreeGrafter"/>
</dbReference>
<dbReference type="Proteomes" id="UP001255856">
    <property type="component" value="Unassembled WGS sequence"/>
</dbReference>
<evidence type="ECO:0000259" key="3">
    <source>
        <dbReference type="PROSITE" id="PS50802"/>
    </source>
</evidence>
<dbReference type="EMBL" id="JASFZW010000014">
    <property type="protein sequence ID" value="KAK2075628.1"/>
    <property type="molecule type" value="Genomic_DNA"/>
</dbReference>
<dbReference type="SUPFAM" id="SSF54001">
    <property type="entry name" value="Cysteine proteinases"/>
    <property type="match status" value="1"/>
</dbReference>
<evidence type="ECO:0000256" key="1">
    <source>
        <dbReference type="ARBA" id="ARBA00010407"/>
    </source>
</evidence>
<sequence length="327" mass="35765">MGRKGGGRAAFMRSVLQHAEDSEEGAPVMKDSGSKSKPAAVEGKKKDKTSDRASKFLVGDDDEPAAEQKTVKDQVKKLGKKNKEEGLALQAALDARHTEELAAFDAAAALERLEVDKDGASAQPRASKAMKRRQQRQREEAERSARIDEEKAALGETLREREEAALQEQLAGEGLGVHDIVPDGHCLYRALEHQLRLQDEQGSSYLELRRTAAQHMRAHDADFRPFIAEDDLAAPSEEADDLLESYCRELESTAVWGGHLELEALSAALDRPIAVFAAEEAPQVLGAERAGSRLRVCFMRHAYGLGDHYNSVVPLSDVGSNEEDEAA</sequence>
<keyword evidence="5" id="KW-1185">Reference proteome</keyword>
<dbReference type="Pfam" id="PF02338">
    <property type="entry name" value="OTU"/>
    <property type="match status" value="1"/>
</dbReference>
<comment type="similarity">
    <text evidence="1">Belongs to the peptidase C85 family.</text>
</comment>
<proteinExistence type="inferred from homology"/>
<dbReference type="PANTHER" id="PTHR12419:SF10">
    <property type="entry name" value="DEUBIQUITINASE OTUD6B"/>
    <property type="match status" value="1"/>
</dbReference>
<gene>
    <name evidence="4" type="ORF">QBZ16_001736</name>
</gene>
<organism evidence="4 5">
    <name type="scientific">Prototheca wickerhamii</name>
    <dbReference type="NCBI Taxonomy" id="3111"/>
    <lineage>
        <taxon>Eukaryota</taxon>
        <taxon>Viridiplantae</taxon>
        <taxon>Chlorophyta</taxon>
        <taxon>core chlorophytes</taxon>
        <taxon>Trebouxiophyceae</taxon>
        <taxon>Chlorellales</taxon>
        <taxon>Chlorellaceae</taxon>
        <taxon>Prototheca</taxon>
    </lineage>
</organism>
<feature type="domain" description="OTU" evidence="3">
    <location>
        <begin position="175"/>
        <end position="315"/>
    </location>
</feature>
<feature type="compositionally biased region" description="Basic and acidic residues" evidence="2">
    <location>
        <begin position="69"/>
        <end position="81"/>
    </location>
</feature>
<feature type="region of interest" description="Disordered" evidence="2">
    <location>
        <begin position="117"/>
        <end position="152"/>
    </location>
</feature>
<dbReference type="Gene3D" id="3.90.70.80">
    <property type="match status" value="1"/>
</dbReference>
<accession>A0AAD9IDY3</accession>
<dbReference type="InterPro" id="IPR050704">
    <property type="entry name" value="Peptidase_C85-like"/>
</dbReference>
<evidence type="ECO:0000256" key="2">
    <source>
        <dbReference type="SAM" id="MobiDB-lite"/>
    </source>
</evidence>
<dbReference type="PROSITE" id="PS50802">
    <property type="entry name" value="OTU"/>
    <property type="match status" value="1"/>
</dbReference>
<dbReference type="CDD" id="cd22748">
    <property type="entry name" value="OTU_OTUD6-like"/>
    <property type="match status" value="1"/>
</dbReference>
<dbReference type="InterPro" id="IPR003323">
    <property type="entry name" value="OTU_dom"/>
</dbReference>
<dbReference type="AlphaFoldDB" id="A0AAD9IDY3"/>